<evidence type="ECO:0000313" key="4">
    <source>
        <dbReference type="Proteomes" id="UP000196027"/>
    </source>
</evidence>
<gene>
    <name evidence="3" type="ORF">OLMES_2824</name>
</gene>
<dbReference type="OrthoDB" id="117888at2"/>
<dbReference type="AlphaFoldDB" id="A0A1Y0I8N7"/>
<accession>A0A1Y0I8N7</accession>
<organism evidence="3 4">
    <name type="scientific">Oleiphilus messinensis</name>
    <dbReference type="NCBI Taxonomy" id="141451"/>
    <lineage>
        <taxon>Bacteria</taxon>
        <taxon>Pseudomonadati</taxon>
        <taxon>Pseudomonadota</taxon>
        <taxon>Gammaproteobacteria</taxon>
        <taxon>Oceanospirillales</taxon>
        <taxon>Oleiphilaceae</taxon>
        <taxon>Oleiphilus</taxon>
    </lineage>
</organism>
<sequence>MSALAQHASQSTVDPAREGYVALKVFFNITEQWQCTPEEQRILLGGVSRATLFRYKRLPQMELSRDILDRISAVMGIYGGAQILLGSLQRAIKWIRTPSTDFNQESAMDRMLRGSLMDIVEIRRYIDGLRG</sequence>
<dbReference type="KEGG" id="ome:OLMES_2824"/>
<keyword evidence="4" id="KW-1185">Reference proteome</keyword>
<feature type="domain" description="Antitoxin Xre/MbcA/ParS-like toxin-binding" evidence="1">
    <location>
        <begin position="81"/>
        <end position="131"/>
    </location>
</feature>
<reference evidence="3 4" key="1">
    <citation type="submission" date="2017-05" db="EMBL/GenBank/DDBJ databases">
        <title>Genomic insights into alkan degradation activity of Oleiphilus messinensis.</title>
        <authorList>
            <person name="Kozyavkin S.A."/>
            <person name="Slesarev A.I."/>
            <person name="Golyshin P.N."/>
            <person name="Korzhenkov A."/>
            <person name="Golyshina O.N."/>
            <person name="Toshchakov S.V."/>
        </authorList>
    </citation>
    <scope>NUCLEOTIDE SEQUENCE [LARGE SCALE GENOMIC DNA]</scope>
    <source>
        <strain evidence="3 4">ME102</strain>
    </source>
</reference>
<dbReference type="Pfam" id="PF20432">
    <property type="entry name" value="Xre-like-HTH"/>
    <property type="match status" value="1"/>
</dbReference>
<protein>
    <submittedName>
        <fullName evidence="3">Uncharacterized protein</fullName>
    </submittedName>
</protein>
<dbReference type="InterPro" id="IPR024467">
    <property type="entry name" value="Xre/MbcA/ParS-like_toxin-bd"/>
</dbReference>
<dbReference type="Proteomes" id="UP000196027">
    <property type="component" value="Chromosome"/>
</dbReference>
<feature type="domain" description="Antitoxin Xre-like helix-turn-helix" evidence="2">
    <location>
        <begin position="21"/>
        <end position="75"/>
    </location>
</feature>
<dbReference type="RefSeq" id="WP_087461826.1">
    <property type="nucleotide sequence ID" value="NZ_CP021425.1"/>
</dbReference>
<name>A0A1Y0I8N7_9GAMM</name>
<proteinExistence type="predicted"/>
<evidence type="ECO:0000259" key="1">
    <source>
        <dbReference type="Pfam" id="PF09722"/>
    </source>
</evidence>
<dbReference type="Pfam" id="PF09722">
    <property type="entry name" value="Xre_MbcA_ParS_C"/>
    <property type="match status" value="1"/>
</dbReference>
<dbReference type="GO" id="GO:0003677">
    <property type="term" value="F:DNA binding"/>
    <property type="evidence" value="ECO:0007669"/>
    <property type="project" value="InterPro"/>
</dbReference>
<evidence type="ECO:0000313" key="3">
    <source>
        <dbReference type="EMBL" id="ARU56872.1"/>
    </source>
</evidence>
<evidence type="ECO:0000259" key="2">
    <source>
        <dbReference type="Pfam" id="PF20432"/>
    </source>
</evidence>
<dbReference type="EMBL" id="CP021425">
    <property type="protein sequence ID" value="ARU56872.1"/>
    <property type="molecule type" value="Genomic_DNA"/>
</dbReference>
<dbReference type="InterPro" id="IPR046847">
    <property type="entry name" value="Xre-like_HTH"/>
</dbReference>